<comment type="similarity">
    <text evidence="2 8">Belongs to the cytochrome P450 family.</text>
</comment>
<reference evidence="10 11" key="1">
    <citation type="submission" date="2016-04" db="EMBL/GenBank/DDBJ databases">
        <title>A degradative enzymes factory behind the ericoid mycorrhizal symbiosis.</title>
        <authorList>
            <consortium name="DOE Joint Genome Institute"/>
            <person name="Martino E."/>
            <person name="Morin E."/>
            <person name="Grelet G."/>
            <person name="Kuo A."/>
            <person name="Kohler A."/>
            <person name="Daghino S."/>
            <person name="Barry K."/>
            <person name="Choi C."/>
            <person name="Cichocki N."/>
            <person name="Clum A."/>
            <person name="Copeland A."/>
            <person name="Hainaut M."/>
            <person name="Haridas S."/>
            <person name="Labutti K."/>
            <person name="Lindquist E."/>
            <person name="Lipzen A."/>
            <person name="Khouja H.-R."/>
            <person name="Murat C."/>
            <person name="Ohm R."/>
            <person name="Olson A."/>
            <person name="Spatafora J."/>
            <person name="Veneault-Fourrey C."/>
            <person name="Henrissat B."/>
            <person name="Grigoriev I."/>
            <person name="Martin F."/>
            <person name="Perotto S."/>
        </authorList>
    </citation>
    <scope>NUCLEOTIDE SEQUENCE [LARGE SCALE GENOMIC DNA]</scope>
    <source>
        <strain evidence="10 11">E</strain>
    </source>
</reference>
<keyword evidence="11" id="KW-1185">Reference proteome</keyword>
<dbReference type="PRINTS" id="PR00465">
    <property type="entry name" value="EP450IV"/>
</dbReference>
<organism evidence="10 11">
    <name type="scientific">Hyaloscypha bicolor E</name>
    <dbReference type="NCBI Taxonomy" id="1095630"/>
    <lineage>
        <taxon>Eukaryota</taxon>
        <taxon>Fungi</taxon>
        <taxon>Dikarya</taxon>
        <taxon>Ascomycota</taxon>
        <taxon>Pezizomycotina</taxon>
        <taxon>Leotiomycetes</taxon>
        <taxon>Helotiales</taxon>
        <taxon>Hyaloscyphaceae</taxon>
        <taxon>Hyaloscypha</taxon>
        <taxon>Hyaloscypha bicolor</taxon>
    </lineage>
</organism>
<feature type="binding site" description="axial binding residue" evidence="7">
    <location>
        <position position="468"/>
    </location>
    <ligand>
        <name>heme</name>
        <dbReference type="ChEBI" id="CHEBI:30413"/>
    </ligand>
    <ligandPart>
        <name>Fe</name>
        <dbReference type="ChEBI" id="CHEBI:18248"/>
    </ligandPart>
</feature>
<dbReference type="PANTHER" id="PTHR24305">
    <property type="entry name" value="CYTOCHROME P450"/>
    <property type="match status" value="1"/>
</dbReference>
<name>A0A2J6SJS4_9HELO</name>
<dbReference type="GO" id="GO:0016705">
    <property type="term" value="F:oxidoreductase activity, acting on paired donors, with incorporation or reduction of molecular oxygen"/>
    <property type="evidence" value="ECO:0007669"/>
    <property type="project" value="InterPro"/>
</dbReference>
<dbReference type="Gene3D" id="1.10.630.10">
    <property type="entry name" value="Cytochrome P450"/>
    <property type="match status" value="1"/>
</dbReference>
<evidence type="ECO:0000313" key="10">
    <source>
        <dbReference type="EMBL" id="PMD51031.1"/>
    </source>
</evidence>
<evidence type="ECO:0000313" key="11">
    <source>
        <dbReference type="Proteomes" id="UP000235371"/>
    </source>
</evidence>
<dbReference type="RefSeq" id="XP_024727935.1">
    <property type="nucleotide sequence ID" value="XM_024878666.1"/>
</dbReference>
<keyword evidence="6 8" id="KW-0503">Monooxygenase</keyword>
<evidence type="ECO:0000256" key="4">
    <source>
        <dbReference type="ARBA" id="ARBA00023002"/>
    </source>
</evidence>
<feature type="transmembrane region" description="Helical" evidence="9">
    <location>
        <begin position="12"/>
        <end position="36"/>
    </location>
</feature>
<keyword evidence="3 7" id="KW-0479">Metal-binding</keyword>
<evidence type="ECO:0000256" key="9">
    <source>
        <dbReference type="SAM" id="Phobius"/>
    </source>
</evidence>
<dbReference type="EMBL" id="KZ613912">
    <property type="protein sequence ID" value="PMD51031.1"/>
    <property type="molecule type" value="Genomic_DNA"/>
</dbReference>
<keyword evidence="5 7" id="KW-0408">Iron</keyword>
<dbReference type="GO" id="GO:0004497">
    <property type="term" value="F:monooxygenase activity"/>
    <property type="evidence" value="ECO:0007669"/>
    <property type="project" value="UniProtKB-KW"/>
</dbReference>
<evidence type="ECO:0000256" key="1">
    <source>
        <dbReference type="ARBA" id="ARBA00001971"/>
    </source>
</evidence>
<keyword evidence="9" id="KW-0812">Transmembrane</keyword>
<sequence>MALLFSWTLSMSTVAGALLALYSFYVVGVAIHRLYFSRYAKFPGPKLAGLTYGYMFYYDAIGGKGQYMHRIREMHEEYKSPIIRISPHELHVNDPDFYDVLFAGAHTKRDKPPTWSHAFANIDSVFGTISHEKHRVRRSALNPLFSQSSLRKLEPLIQDKIDRLVSVFRRYQQTGEVLPMRAAFAALTSDIIADYCFGASENYIEAAGFNAVVLETTDSLTENMHITVQFQWLPRLMDSLPDKIVEGMLGEGMAKFNELKRHCVKKIKETMASVGDFRDVKHRTIFHELLGNSTLPPEDKSVDRLWQEAQVLLSAGTVTTATSISSALVFLLLDQDRLKVLLEELEVAMPDISKPAREADLQRLPYLNAVVQETLRLVSGVSYRIARSAPDEMLQVGKWNIPPNTAIGMHAPLIHHSPVVYPEPHAFIPERWLSSTSTKLTHLPSRPPGIPQANPKYLMPFSKGTRHCLGQPLAYAEVYMTLAAVLRTFMRLERAEDGTVTAVKGMKLWETDKRDTELVHDMGFPSPAVGRGNTRVVFD</sequence>
<dbReference type="GO" id="GO:0020037">
    <property type="term" value="F:heme binding"/>
    <property type="evidence" value="ECO:0007669"/>
    <property type="project" value="InterPro"/>
</dbReference>
<dbReference type="InParanoid" id="A0A2J6SJS4"/>
<dbReference type="InterPro" id="IPR002403">
    <property type="entry name" value="Cyt_P450_E_grp-IV"/>
</dbReference>
<dbReference type="InterPro" id="IPR001128">
    <property type="entry name" value="Cyt_P450"/>
</dbReference>
<comment type="cofactor">
    <cofactor evidence="1 7">
        <name>heme</name>
        <dbReference type="ChEBI" id="CHEBI:30413"/>
    </cofactor>
</comment>
<keyword evidence="9" id="KW-0472">Membrane</keyword>
<dbReference type="OrthoDB" id="3945418at2759"/>
<protein>
    <submittedName>
        <fullName evidence="10">Putative P450 monooxygenase</fullName>
    </submittedName>
</protein>
<keyword evidence="4 8" id="KW-0560">Oxidoreductase</keyword>
<evidence type="ECO:0000256" key="2">
    <source>
        <dbReference type="ARBA" id="ARBA00010617"/>
    </source>
</evidence>
<dbReference type="PRINTS" id="PR00385">
    <property type="entry name" value="P450"/>
</dbReference>
<keyword evidence="9" id="KW-1133">Transmembrane helix</keyword>
<dbReference type="PANTHER" id="PTHR24305:SF157">
    <property type="entry name" value="N-ACETYLTRYPTOPHAN 6-HYDROXYLASE IVOC-RELATED"/>
    <property type="match status" value="1"/>
</dbReference>
<dbReference type="PROSITE" id="PS00086">
    <property type="entry name" value="CYTOCHROME_P450"/>
    <property type="match status" value="1"/>
</dbReference>
<evidence type="ECO:0000256" key="8">
    <source>
        <dbReference type="RuleBase" id="RU000461"/>
    </source>
</evidence>
<dbReference type="Pfam" id="PF00067">
    <property type="entry name" value="p450"/>
    <property type="match status" value="1"/>
</dbReference>
<dbReference type="STRING" id="1095630.A0A2J6SJS4"/>
<dbReference type="GeneID" id="36586743"/>
<dbReference type="InterPro" id="IPR017972">
    <property type="entry name" value="Cyt_P450_CS"/>
</dbReference>
<keyword evidence="7 8" id="KW-0349">Heme</keyword>
<evidence type="ECO:0000256" key="3">
    <source>
        <dbReference type="ARBA" id="ARBA00022723"/>
    </source>
</evidence>
<proteinExistence type="inferred from homology"/>
<dbReference type="InterPro" id="IPR050121">
    <property type="entry name" value="Cytochrome_P450_monoxygenase"/>
</dbReference>
<evidence type="ECO:0000256" key="6">
    <source>
        <dbReference type="ARBA" id="ARBA00023033"/>
    </source>
</evidence>
<accession>A0A2J6SJS4</accession>
<gene>
    <name evidence="10" type="ORF">K444DRAFT_601236</name>
</gene>
<dbReference type="Proteomes" id="UP000235371">
    <property type="component" value="Unassembled WGS sequence"/>
</dbReference>
<dbReference type="CDD" id="cd11062">
    <property type="entry name" value="CYP58-like"/>
    <property type="match status" value="1"/>
</dbReference>
<dbReference type="InterPro" id="IPR036396">
    <property type="entry name" value="Cyt_P450_sf"/>
</dbReference>
<evidence type="ECO:0000256" key="5">
    <source>
        <dbReference type="ARBA" id="ARBA00023004"/>
    </source>
</evidence>
<dbReference type="SUPFAM" id="SSF48264">
    <property type="entry name" value="Cytochrome P450"/>
    <property type="match status" value="1"/>
</dbReference>
<dbReference type="AlphaFoldDB" id="A0A2J6SJS4"/>
<dbReference type="GO" id="GO:0005506">
    <property type="term" value="F:iron ion binding"/>
    <property type="evidence" value="ECO:0007669"/>
    <property type="project" value="InterPro"/>
</dbReference>
<evidence type="ECO:0000256" key="7">
    <source>
        <dbReference type="PIRSR" id="PIRSR602403-1"/>
    </source>
</evidence>